<evidence type="ECO:0000313" key="2">
    <source>
        <dbReference type="EMBL" id="GAA2387730.1"/>
    </source>
</evidence>
<dbReference type="InterPro" id="IPR000192">
    <property type="entry name" value="Aminotrans_V_dom"/>
</dbReference>
<organism evidence="2 3">
    <name type="scientific">Dactylosporangium salmoneum</name>
    <dbReference type="NCBI Taxonomy" id="53361"/>
    <lineage>
        <taxon>Bacteria</taxon>
        <taxon>Bacillati</taxon>
        <taxon>Actinomycetota</taxon>
        <taxon>Actinomycetes</taxon>
        <taxon>Micromonosporales</taxon>
        <taxon>Micromonosporaceae</taxon>
        <taxon>Dactylosporangium</taxon>
    </lineage>
</organism>
<dbReference type="InterPro" id="IPR015424">
    <property type="entry name" value="PyrdxlP-dep_Trfase"/>
</dbReference>
<proteinExistence type="predicted"/>
<dbReference type="EMBL" id="BAAARV010000108">
    <property type="protein sequence ID" value="GAA2387730.1"/>
    <property type="molecule type" value="Genomic_DNA"/>
</dbReference>
<accession>A0ABP5UWW2</accession>
<dbReference type="Proteomes" id="UP001501444">
    <property type="component" value="Unassembled WGS sequence"/>
</dbReference>
<dbReference type="SUPFAM" id="SSF53383">
    <property type="entry name" value="PLP-dependent transferases"/>
    <property type="match status" value="1"/>
</dbReference>
<dbReference type="Gene3D" id="3.40.640.10">
    <property type="entry name" value="Type I PLP-dependent aspartate aminotransferase-like (Major domain)"/>
    <property type="match status" value="1"/>
</dbReference>
<dbReference type="Gene3D" id="3.90.1150.10">
    <property type="entry name" value="Aspartate Aminotransferase, domain 1"/>
    <property type="match status" value="1"/>
</dbReference>
<protein>
    <submittedName>
        <fullName evidence="2">Aminotransferase class V-fold PLP-dependent enzyme</fullName>
    </submittedName>
</protein>
<sequence length="379" mass="41000">MNDRPTLSDPDDWADRHAGAYLYTAAQGPALRVAVEAFERAFRAQSAGPEGRLALYRYEEQARAQLAAVAGVDAADVALVGDASTAWNLVAGGLDWRPGDNVVLNEFEHPSVVFPFLRLAPAGLEVRIARRDDGWQIPPDAVAALCDDRTRAIATSDVSYVNAYRPPLDALADIAEHRGIPLFVDYSHSLGVLPVDLRRVSIGISASYKWLLGPYGVGILLWNRERLPGFRPGGTGWRSTPDFFTTDRFERYTLDDDAGRFRQGASCFAGAAALAASARYLAQWGPAALAEHALDLSGRFRAGLVERGRAVITPEDPAWRGGSIAWLDPDGERTAARLAERGCLVWGGDGRVRASFHVMNSSGDVAAALSTLDELEAVR</sequence>
<dbReference type="GO" id="GO:0008483">
    <property type="term" value="F:transaminase activity"/>
    <property type="evidence" value="ECO:0007669"/>
    <property type="project" value="UniProtKB-KW"/>
</dbReference>
<keyword evidence="3" id="KW-1185">Reference proteome</keyword>
<dbReference type="InterPro" id="IPR015422">
    <property type="entry name" value="PyrdxlP-dep_Trfase_small"/>
</dbReference>
<dbReference type="RefSeq" id="WP_344619687.1">
    <property type="nucleotide sequence ID" value="NZ_BAAARV010000108.1"/>
</dbReference>
<evidence type="ECO:0000259" key="1">
    <source>
        <dbReference type="Pfam" id="PF00266"/>
    </source>
</evidence>
<dbReference type="Pfam" id="PF00266">
    <property type="entry name" value="Aminotran_5"/>
    <property type="match status" value="1"/>
</dbReference>
<keyword evidence="2" id="KW-0808">Transferase</keyword>
<dbReference type="PANTHER" id="PTHR43586">
    <property type="entry name" value="CYSTEINE DESULFURASE"/>
    <property type="match status" value="1"/>
</dbReference>
<comment type="caution">
    <text evidence="2">The sequence shown here is derived from an EMBL/GenBank/DDBJ whole genome shotgun (WGS) entry which is preliminary data.</text>
</comment>
<feature type="domain" description="Aminotransferase class V" evidence="1">
    <location>
        <begin position="56"/>
        <end position="348"/>
    </location>
</feature>
<dbReference type="PANTHER" id="PTHR43586:SF15">
    <property type="entry name" value="BLR3095 PROTEIN"/>
    <property type="match status" value="1"/>
</dbReference>
<keyword evidence="2" id="KW-0032">Aminotransferase</keyword>
<gene>
    <name evidence="2" type="ORF">GCM10010170_098880</name>
</gene>
<name>A0ABP5UWW2_9ACTN</name>
<evidence type="ECO:0000313" key="3">
    <source>
        <dbReference type="Proteomes" id="UP001501444"/>
    </source>
</evidence>
<reference evidence="3" key="1">
    <citation type="journal article" date="2019" name="Int. J. Syst. Evol. Microbiol.">
        <title>The Global Catalogue of Microorganisms (GCM) 10K type strain sequencing project: providing services to taxonomists for standard genome sequencing and annotation.</title>
        <authorList>
            <consortium name="The Broad Institute Genomics Platform"/>
            <consortium name="The Broad Institute Genome Sequencing Center for Infectious Disease"/>
            <person name="Wu L."/>
            <person name="Ma J."/>
        </authorList>
    </citation>
    <scope>NUCLEOTIDE SEQUENCE [LARGE SCALE GENOMIC DNA]</scope>
    <source>
        <strain evidence="3">JCM 3272</strain>
    </source>
</reference>
<dbReference type="InterPro" id="IPR015421">
    <property type="entry name" value="PyrdxlP-dep_Trfase_major"/>
</dbReference>